<organism evidence="5 6">
    <name type="scientific">Cupriavidus metallidurans</name>
    <dbReference type="NCBI Taxonomy" id="119219"/>
    <lineage>
        <taxon>Bacteria</taxon>
        <taxon>Pseudomonadati</taxon>
        <taxon>Pseudomonadota</taxon>
        <taxon>Betaproteobacteria</taxon>
        <taxon>Burkholderiales</taxon>
        <taxon>Burkholderiaceae</taxon>
        <taxon>Cupriavidus</taxon>
    </lineage>
</organism>
<dbReference type="EMBL" id="CP037901">
    <property type="protein sequence ID" value="QBP13754.1"/>
    <property type="molecule type" value="Genomic_DNA"/>
</dbReference>
<dbReference type="NCBIfam" id="NF004837">
    <property type="entry name" value="PRK06187.1"/>
    <property type="match status" value="1"/>
</dbReference>
<evidence type="ECO:0000256" key="2">
    <source>
        <dbReference type="ARBA" id="ARBA00022598"/>
    </source>
</evidence>
<dbReference type="InterPro" id="IPR045851">
    <property type="entry name" value="AMP-bd_C_sf"/>
</dbReference>
<dbReference type="PANTHER" id="PTHR43767:SF1">
    <property type="entry name" value="NONRIBOSOMAL PEPTIDE SYNTHASE PES1 (EUROFUNG)-RELATED"/>
    <property type="match status" value="1"/>
</dbReference>
<feature type="domain" description="AMP-binding enzyme C-terminal" evidence="4">
    <location>
        <begin position="424"/>
        <end position="499"/>
    </location>
</feature>
<dbReference type="InterPro" id="IPR050237">
    <property type="entry name" value="ATP-dep_AMP-bd_enzyme"/>
</dbReference>
<dbReference type="InterPro" id="IPR042099">
    <property type="entry name" value="ANL_N_sf"/>
</dbReference>
<gene>
    <name evidence="5" type="ORF">DDF84_029715</name>
</gene>
<dbReference type="InterPro" id="IPR000873">
    <property type="entry name" value="AMP-dep_synth/lig_dom"/>
</dbReference>
<keyword evidence="2 5" id="KW-0436">Ligase</keyword>
<dbReference type="RefSeq" id="WP_024570613.1">
    <property type="nucleotide sequence ID" value="NZ_CP037901.1"/>
</dbReference>
<proteinExistence type="inferred from homology"/>
<dbReference type="Proteomes" id="UP000253772">
    <property type="component" value="Chromosome c2"/>
</dbReference>
<dbReference type="OrthoDB" id="9766486at2"/>
<dbReference type="GO" id="GO:0016878">
    <property type="term" value="F:acid-thiol ligase activity"/>
    <property type="evidence" value="ECO:0007669"/>
    <property type="project" value="UniProtKB-ARBA"/>
</dbReference>
<dbReference type="PROSITE" id="PS00455">
    <property type="entry name" value="AMP_BINDING"/>
    <property type="match status" value="1"/>
</dbReference>
<reference evidence="5 6" key="1">
    <citation type="submission" date="2019-03" db="EMBL/GenBank/DDBJ databases">
        <title>Comparative insights into the high quality Complete genome sequence of highly metal resistant Cupriavidus metallidurans strain BS1 isolated from a gold-copper mine.</title>
        <authorList>
            <person name="Mazhar H.S."/>
            <person name="Rensing C."/>
        </authorList>
    </citation>
    <scope>NUCLEOTIDE SEQUENCE [LARGE SCALE GENOMIC DNA]</scope>
    <source>
        <strain evidence="5 6">BS1</strain>
    </source>
</reference>
<dbReference type="Pfam" id="PF00501">
    <property type="entry name" value="AMP-binding"/>
    <property type="match status" value="1"/>
</dbReference>
<dbReference type="InterPro" id="IPR025110">
    <property type="entry name" value="AMP-bd_C"/>
</dbReference>
<feature type="domain" description="AMP-dependent synthetase/ligase" evidence="3">
    <location>
        <begin position="8"/>
        <end position="374"/>
    </location>
</feature>
<dbReference type="SUPFAM" id="SSF56801">
    <property type="entry name" value="Acetyl-CoA synthetase-like"/>
    <property type="match status" value="1"/>
</dbReference>
<evidence type="ECO:0000313" key="5">
    <source>
        <dbReference type="EMBL" id="QBP13754.1"/>
    </source>
</evidence>
<evidence type="ECO:0000256" key="1">
    <source>
        <dbReference type="ARBA" id="ARBA00006432"/>
    </source>
</evidence>
<comment type="similarity">
    <text evidence="1">Belongs to the ATP-dependent AMP-binding enzyme family.</text>
</comment>
<dbReference type="FunFam" id="3.30.300.30:FF:000008">
    <property type="entry name" value="2,3-dihydroxybenzoate-AMP ligase"/>
    <property type="match status" value="1"/>
</dbReference>
<dbReference type="AlphaFoldDB" id="A0A482J3W8"/>
<sequence length="518" mass="56519">MYLTQGLHRRMQQTPDHVATIFRGRRRTYREFSERVSRLAGALQQLGMNPGDRVSMLALNSDRYLEYAMSVWWGGGVLNPVNTRWSVPEIVYSLDDCDTGILIVDDHFLAMAEPIRATAKRAPILIHAGDGPPPPGMLGFEALLADATPVPDAMRGGEDLASIMYTGGTTGKPKGVMQSHLNLWSSSISRLAQFPLDEATITLHAAPLFHTAAMAKAVGVFVIGGTHTMVPTFDPAEVLETLERERVNDIMLVPTMLQAILACPDFARRNVSSLKRINYGASPINGAVLDAALAAMPNVEFSHAYGLTEASPVVSVNPPANHGPVGRASGLYRSAGRPGFGVFVKVVDPNGDEVPRNTVGEIIVRGPNIMLGYWNKPEETRQALRNGWLHTGDGAYMDDAGYLFIVDRIKDMIVTGGENVYSAEVENALAQHPAVHSCAVIGVPHERWGEAVHAVVVLRPGLQAGEDELRTHCRALIASYKCPKSVEFRTDLPLSAAGKILKRELRTHYWQDQPRQVS</sequence>
<evidence type="ECO:0000259" key="4">
    <source>
        <dbReference type="Pfam" id="PF13193"/>
    </source>
</evidence>
<protein>
    <submittedName>
        <fullName evidence="5">Long-chain-fatty-acid--CoA ligase</fullName>
    </submittedName>
</protein>
<dbReference type="PANTHER" id="PTHR43767">
    <property type="entry name" value="LONG-CHAIN-FATTY-ACID--COA LIGASE"/>
    <property type="match status" value="1"/>
</dbReference>
<dbReference type="CDD" id="cd17631">
    <property type="entry name" value="FACL_FadD13-like"/>
    <property type="match status" value="1"/>
</dbReference>
<evidence type="ECO:0000313" key="6">
    <source>
        <dbReference type="Proteomes" id="UP000253772"/>
    </source>
</evidence>
<dbReference type="Pfam" id="PF13193">
    <property type="entry name" value="AMP-binding_C"/>
    <property type="match status" value="1"/>
</dbReference>
<dbReference type="InterPro" id="IPR020845">
    <property type="entry name" value="AMP-binding_CS"/>
</dbReference>
<accession>A0A482J3W8</accession>
<evidence type="ECO:0000259" key="3">
    <source>
        <dbReference type="Pfam" id="PF00501"/>
    </source>
</evidence>
<dbReference type="Gene3D" id="3.40.50.12780">
    <property type="entry name" value="N-terminal domain of ligase-like"/>
    <property type="match status" value="1"/>
</dbReference>
<name>A0A482J3W8_9BURK</name>
<dbReference type="Gene3D" id="3.30.300.30">
    <property type="match status" value="1"/>
</dbReference>